<dbReference type="Proteomes" id="UP000789405">
    <property type="component" value="Unassembled WGS sequence"/>
</dbReference>
<evidence type="ECO:0000313" key="1">
    <source>
        <dbReference type="EMBL" id="CAG8813747.1"/>
    </source>
</evidence>
<keyword evidence="2" id="KW-1185">Reference proteome</keyword>
<reference evidence="1" key="1">
    <citation type="submission" date="2021-06" db="EMBL/GenBank/DDBJ databases">
        <authorList>
            <person name="Kallberg Y."/>
            <person name="Tangrot J."/>
            <person name="Rosling A."/>
        </authorList>
    </citation>
    <scope>NUCLEOTIDE SEQUENCE</scope>
    <source>
        <strain evidence="1">MA453B</strain>
    </source>
</reference>
<accession>A0A9N9PD80</accession>
<feature type="non-terminal residue" evidence="1">
    <location>
        <position position="1"/>
    </location>
</feature>
<proteinExistence type="predicted"/>
<gene>
    <name evidence="1" type="ORF">DERYTH_LOCUS25849</name>
</gene>
<protein>
    <submittedName>
        <fullName evidence="1">20923_t:CDS:1</fullName>
    </submittedName>
</protein>
<name>A0A9N9PD80_9GLOM</name>
<evidence type="ECO:0000313" key="2">
    <source>
        <dbReference type="Proteomes" id="UP000789405"/>
    </source>
</evidence>
<organism evidence="1 2">
    <name type="scientific">Dentiscutata erythropus</name>
    <dbReference type="NCBI Taxonomy" id="1348616"/>
    <lineage>
        <taxon>Eukaryota</taxon>
        <taxon>Fungi</taxon>
        <taxon>Fungi incertae sedis</taxon>
        <taxon>Mucoromycota</taxon>
        <taxon>Glomeromycotina</taxon>
        <taxon>Glomeromycetes</taxon>
        <taxon>Diversisporales</taxon>
        <taxon>Gigasporaceae</taxon>
        <taxon>Dentiscutata</taxon>
    </lineage>
</organism>
<comment type="caution">
    <text evidence="1">The sequence shown here is derived from an EMBL/GenBank/DDBJ whole genome shotgun (WGS) entry which is preliminary data.</text>
</comment>
<feature type="non-terminal residue" evidence="1">
    <location>
        <position position="40"/>
    </location>
</feature>
<dbReference type="AlphaFoldDB" id="A0A9N9PD80"/>
<sequence>FRHSCTWKQEAIVFRNKEANIEVKEQIQEQKSNCKSKIAN</sequence>
<dbReference type="EMBL" id="CAJVPY010050490">
    <property type="protein sequence ID" value="CAG8813747.1"/>
    <property type="molecule type" value="Genomic_DNA"/>
</dbReference>